<protein>
    <submittedName>
        <fullName evidence="4">Nif3-like dinuclear metal center hexameric protein</fullName>
    </submittedName>
</protein>
<dbReference type="Pfam" id="PF01784">
    <property type="entry name" value="DUF34_NIF3"/>
    <property type="match status" value="1"/>
</dbReference>
<feature type="binding site" evidence="3">
    <location>
        <position position="228"/>
    </location>
    <ligand>
        <name>a divalent metal cation</name>
        <dbReference type="ChEBI" id="CHEBI:60240"/>
        <label>1</label>
    </ligand>
</feature>
<sequence length="260" mass="28896">MLKQEVKRVEREQLEAYLRDFLAVDTIKDYCPNGLQIEGRPHIQSIVTGVTACQELLERALVTDADAILVHHGYFWKGEPQPIKGMKKRRVQTLLRNDINLFAYHLPLDVHLRIGNNAQLARLMDWPEPSVLASAEPEGVVMYTELSHTETAEQVALQLETKLGRSLVCSVHESQHPVRKIAWCTGGGQGFIDLAAAAGCDLFITGEVSEPTVHSAREQGIAFFAAGHHATERYGIQALGEHLSEKFGLTHQFIDIDSPA</sequence>
<comment type="similarity">
    <text evidence="1">Belongs to the GTP cyclohydrolase I type 2/NIF3 family.</text>
</comment>
<dbReference type="Proteomes" id="UP001169492">
    <property type="component" value="Unassembled WGS sequence"/>
</dbReference>
<dbReference type="EMBL" id="JAGGJB010000002">
    <property type="protein sequence ID" value="MDN7124204.1"/>
    <property type="molecule type" value="Genomic_DNA"/>
</dbReference>
<feature type="binding site" evidence="3">
    <location>
        <position position="72"/>
    </location>
    <ligand>
        <name>a divalent metal cation</name>
        <dbReference type="ChEBI" id="CHEBI:60240"/>
        <label>1</label>
    </ligand>
</feature>
<accession>A0AAW7R0Y3</accession>
<gene>
    <name evidence="4" type="ORF">J6I90_04870</name>
</gene>
<keyword evidence="2 3" id="KW-0479">Metal-binding</keyword>
<dbReference type="PANTHER" id="PTHR13799">
    <property type="entry name" value="NGG1 INTERACTING FACTOR 3"/>
    <property type="match status" value="1"/>
</dbReference>
<feature type="binding site" evidence="3">
    <location>
        <position position="109"/>
    </location>
    <ligand>
        <name>a divalent metal cation</name>
        <dbReference type="ChEBI" id="CHEBI:60240"/>
        <label>1</label>
    </ligand>
</feature>
<dbReference type="GO" id="GO:0046872">
    <property type="term" value="F:metal ion binding"/>
    <property type="evidence" value="ECO:0007669"/>
    <property type="project" value="UniProtKB-KW"/>
</dbReference>
<dbReference type="InterPro" id="IPR036069">
    <property type="entry name" value="DUF34/NIF3_sf"/>
</dbReference>
<feature type="binding site" evidence="3">
    <location>
        <position position="71"/>
    </location>
    <ligand>
        <name>a divalent metal cation</name>
        <dbReference type="ChEBI" id="CHEBI:60240"/>
        <label>1</label>
    </ligand>
</feature>
<dbReference type="AlphaFoldDB" id="A0AAW7R0Y3"/>
<dbReference type="GO" id="GO:0005737">
    <property type="term" value="C:cytoplasm"/>
    <property type="evidence" value="ECO:0007669"/>
    <property type="project" value="TreeGrafter"/>
</dbReference>
<evidence type="ECO:0000256" key="2">
    <source>
        <dbReference type="ARBA" id="ARBA00022723"/>
    </source>
</evidence>
<organism evidence="4 5">
    <name type="scientific">Pseudidiomarina terrestris</name>
    <dbReference type="NCBI Taxonomy" id="2820060"/>
    <lineage>
        <taxon>Bacteria</taxon>
        <taxon>Pseudomonadati</taxon>
        <taxon>Pseudomonadota</taxon>
        <taxon>Gammaproteobacteria</taxon>
        <taxon>Alteromonadales</taxon>
        <taxon>Idiomarinaceae</taxon>
        <taxon>Pseudidiomarina</taxon>
    </lineage>
</organism>
<feature type="binding site" evidence="3">
    <location>
        <position position="232"/>
    </location>
    <ligand>
        <name>a divalent metal cation</name>
        <dbReference type="ChEBI" id="CHEBI:60240"/>
        <label>1</label>
    </ligand>
</feature>
<proteinExistence type="inferred from homology"/>
<evidence type="ECO:0000256" key="3">
    <source>
        <dbReference type="PIRSR" id="PIRSR602678-1"/>
    </source>
</evidence>
<evidence type="ECO:0000313" key="4">
    <source>
        <dbReference type="EMBL" id="MDN7124204.1"/>
    </source>
</evidence>
<reference evidence="4 5" key="1">
    <citation type="submission" date="2021-03" db="EMBL/GenBank/DDBJ databases">
        <title>Pseudidiomarina terrestris, a new bacterium isolated from saline soil.</title>
        <authorList>
            <person name="Galisteo C."/>
            <person name="De La Haba R."/>
            <person name="Sanchez-Porro C."/>
            <person name="Ventosa A."/>
        </authorList>
    </citation>
    <scope>NUCLEOTIDE SEQUENCE [LARGE SCALE GENOMIC DNA]</scope>
    <source>
        <strain evidence="4 5">1APP75-32.1</strain>
    </source>
</reference>
<evidence type="ECO:0000313" key="5">
    <source>
        <dbReference type="Proteomes" id="UP001169492"/>
    </source>
</evidence>
<evidence type="ECO:0000256" key="1">
    <source>
        <dbReference type="ARBA" id="ARBA00006964"/>
    </source>
</evidence>
<dbReference type="SUPFAM" id="SSF102705">
    <property type="entry name" value="NIF3 (NGG1p interacting factor 3)-like"/>
    <property type="match status" value="1"/>
</dbReference>
<dbReference type="NCBIfam" id="TIGR00486">
    <property type="entry name" value="YbgI_SA1388"/>
    <property type="match status" value="1"/>
</dbReference>
<dbReference type="RefSeq" id="WP_301774279.1">
    <property type="nucleotide sequence ID" value="NZ_JAGGJB010000002.1"/>
</dbReference>
<dbReference type="PANTHER" id="PTHR13799:SF14">
    <property type="entry name" value="GTP CYCLOHYDROLASE 1 TYPE 2 HOMOLOG"/>
    <property type="match status" value="1"/>
</dbReference>
<comment type="caution">
    <text evidence="4">The sequence shown here is derived from an EMBL/GenBank/DDBJ whole genome shotgun (WGS) entry which is preliminary data.</text>
</comment>
<dbReference type="Gene3D" id="3.40.1390.30">
    <property type="entry name" value="NIF3 (NGG1p interacting factor 3)-like"/>
    <property type="match status" value="2"/>
</dbReference>
<dbReference type="InterPro" id="IPR002678">
    <property type="entry name" value="DUF34/NIF3"/>
</dbReference>
<name>A0AAW7R0Y3_9GAMM</name>